<evidence type="ECO:0000313" key="6">
    <source>
        <dbReference type="EMBL" id="NHN32778.1"/>
    </source>
</evidence>
<sequence length="276" mass="30523">MDGMGEVIMKQKLTEANSEQEDIQARYTINSIDKAMDVIEVLSEYGSLSLIDLASLVKQPKSSLFRIILTLEKRGFIGRSETDGKYCLGLKHLVITKNLLERNTLRTSSLQEMHKLVDKYGDTVNLCVFLEGEVLYAEIIEGTYALRMSDQVGSKAPLHATATGKAFAASLPEEEVRSLLDQKGLDSYTPNTIISVQRFLQELSIIREKGYSIDDQEIVWGARCIAAPIFNMFGLVEGAISLSGAMHRFPDDQLAAIAEDVKAAAYAISMKLGYTL</sequence>
<feature type="domain" description="HTH iclR-type" evidence="4">
    <location>
        <begin position="29"/>
        <end position="90"/>
    </location>
</feature>
<dbReference type="Gene3D" id="3.30.450.40">
    <property type="match status" value="1"/>
</dbReference>
<dbReference type="PROSITE" id="PS51078">
    <property type="entry name" value="ICLR_ED"/>
    <property type="match status" value="1"/>
</dbReference>
<evidence type="ECO:0000259" key="5">
    <source>
        <dbReference type="PROSITE" id="PS51078"/>
    </source>
</evidence>
<dbReference type="Pfam" id="PF09339">
    <property type="entry name" value="HTH_IclR"/>
    <property type="match status" value="1"/>
</dbReference>
<dbReference type="InterPro" id="IPR050707">
    <property type="entry name" value="HTH_MetabolicPath_Reg"/>
</dbReference>
<dbReference type="PANTHER" id="PTHR30136">
    <property type="entry name" value="HELIX-TURN-HELIX TRANSCRIPTIONAL REGULATOR, ICLR FAMILY"/>
    <property type="match status" value="1"/>
</dbReference>
<dbReference type="InterPro" id="IPR036388">
    <property type="entry name" value="WH-like_DNA-bd_sf"/>
</dbReference>
<dbReference type="InterPro" id="IPR014757">
    <property type="entry name" value="Tscrpt_reg_IclR_C"/>
</dbReference>
<reference evidence="6" key="1">
    <citation type="submission" date="2020-03" db="EMBL/GenBank/DDBJ databases">
        <title>Draft sequencing of Paenibacilllus sp. S3N08.</title>
        <authorList>
            <person name="Kim D.-U."/>
        </authorList>
    </citation>
    <scope>NUCLEOTIDE SEQUENCE</scope>
    <source>
        <strain evidence="6">S3N08</strain>
    </source>
</reference>
<accession>A0ABX0JB61</accession>
<proteinExistence type="predicted"/>
<protein>
    <submittedName>
        <fullName evidence="6">IclR family transcriptional regulator</fullName>
    </submittedName>
</protein>
<dbReference type="SUPFAM" id="SSF55781">
    <property type="entry name" value="GAF domain-like"/>
    <property type="match status" value="1"/>
</dbReference>
<dbReference type="Pfam" id="PF01614">
    <property type="entry name" value="IclR_C"/>
    <property type="match status" value="1"/>
</dbReference>
<keyword evidence="1" id="KW-0805">Transcription regulation</keyword>
<dbReference type="InterPro" id="IPR036390">
    <property type="entry name" value="WH_DNA-bd_sf"/>
</dbReference>
<comment type="caution">
    <text evidence="6">The sequence shown here is derived from an EMBL/GenBank/DDBJ whole genome shotgun (WGS) entry which is preliminary data.</text>
</comment>
<dbReference type="InterPro" id="IPR029016">
    <property type="entry name" value="GAF-like_dom_sf"/>
</dbReference>
<dbReference type="SUPFAM" id="SSF46785">
    <property type="entry name" value="Winged helix' DNA-binding domain"/>
    <property type="match status" value="1"/>
</dbReference>
<name>A0ABX0JB61_9BACL</name>
<keyword evidence="3" id="KW-0804">Transcription</keyword>
<evidence type="ECO:0000256" key="2">
    <source>
        <dbReference type="ARBA" id="ARBA00023125"/>
    </source>
</evidence>
<keyword evidence="7" id="KW-1185">Reference proteome</keyword>
<evidence type="ECO:0000256" key="3">
    <source>
        <dbReference type="ARBA" id="ARBA00023163"/>
    </source>
</evidence>
<evidence type="ECO:0000259" key="4">
    <source>
        <dbReference type="PROSITE" id="PS51077"/>
    </source>
</evidence>
<gene>
    <name evidence="6" type="ORF">G9U52_23440</name>
</gene>
<dbReference type="SMART" id="SM00346">
    <property type="entry name" value="HTH_ICLR"/>
    <property type="match status" value="1"/>
</dbReference>
<dbReference type="Gene3D" id="1.10.10.10">
    <property type="entry name" value="Winged helix-like DNA-binding domain superfamily/Winged helix DNA-binding domain"/>
    <property type="match status" value="1"/>
</dbReference>
<keyword evidence="2" id="KW-0238">DNA-binding</keyword>
<dbReference type="EMBL" id="JAAOIW010000009">
    <property type="protein sequence ID" value="NHN32778.1"/>
    <property type="molecule type" value="Genomic_DNA"/>
</dbReference>
<dbReference type="PROSITE" id="PS51077">
    <property type="entry name" value="HTH_ICLR"/>
    <property type="match status" value="1"/>
</dbReference>
<dbReference type="Proteomes" id="UP001165962">
    <property type="component" value="Unassembled WGS sequence"/>
</dbReference>
<dbReference type="RefSeq" id="WP_166153076.1">
    <property type="nucleotide sequence ID" value="NZ_JAAOIW010000009.1"/>
</dbReference>
<organism evidence="6 7">
    <name type="scientific">Paenibacillus agricola</name>
    <dbReference type="NCBI Taxonomy" id="2716264"/>
    <lineage>
        <taxon>Bacteria</taxon>
        <taxon>Bacillati</taxon>
        <taxon>Bacillota</taxon>
        <taxon>Bacilli</taxon>
        <taxon>Bacillales</taxon>
        <taxon>Paenibacillaceae</taxon>
        <taxon>Paenibacillus</taxon>
    </lineage>
</organism>
<dbReference type="PANTHER" id="PTHR30136:SF24">
    <property type="entry name" value="HTH-TYPE TRANSCRIPTIONAL REPRESSOR ALLR"/>
    <property type="match status" value="1"/>
</dbReference>
<evidence type="ECO:0000256" key="1">
    <source>
        <dbReference type="ARBA" id="ARBA00023015"/>
    </source>
</evidence>
<evidence type="ECO:0000313" key="7">
    <source>
        <dbReference type="Proteomes" id="UP001165962"/>
    </source>
</evidence>
<dbReference type="InterPro" id="IPR005471">
    <property type="entry name" value="Tscrpt_reg_IclR_N"/>
</dbReference>
<feature type="domain" description="IclR-ED" evidence="5">
    <location>
        <begin position="91"/>
        <end position="274"/>
    </location>
</feature>